<dbReference type="Proteomes" id="UP000013909">
    <property type="component" value="Unassembled WGS sequence"/>
</dbReference>
<evidence type="ECO:0000313" key="1">
    <source>
        <dbReference type="EMBL" id="EON76311.1"/>
    </source>
</evidence>
<dbReference type="AlphaFoldDB" id="R7ZQA4"/>
<name>R7ZQA4_9BACT</name>
<dbReference type="EMBL" id="AQHR01000088">
    <property type="protein sequence ID" value="EON76311.1"/>
    <property type="molecule type" value="Genomic_DNA"/>
</dbReference>
<protein>
    <submittedName>
        <fullName evidence="1">Uncharacterized protein</fullName>
    </submittedName>
</protein>
<evidence type="ECO:0000313" key="2">
    <source>
        <dbReference type="Proteomes" id="UP000013909"/>
    </source>
</evidence>
<keyword evidence="2" id="KW-1185">Reference proteome</keyword>
<comment type="caution">
    <text evidence="1">The sequence shown here is derived from an EMBL/GenBank/DDBJ whole genome shotgun (WGS) entry which is preliminary data.</text>
</comment>
<reference evidence="1 2" key="1">
    <citation type="submission" date="2013-02" db="EMBL/GenBank/DDBJ databases">
        <title>A novel strain isolated from Lonar lake, Maharashtra, India.</title>
        <authorList>
            <person name="Singh A."/>
        </authorList>
    </citation>
    <scope>NUCLEOTIDE SEQUENCE [LARGE SCALE GENOMIC DNA]</scope>
    <source>
        <strain evidence="1 2">AK24</strain>
    </source>
</reference>
<dbReference type="STRING" id="1232681.ADIS_3439"/>
<accession>R7ZQA4</accession>
<organism evidence="1 2">
    <name type="scientific">Lunatimonas lonarensis</name>
    <dbReference type="NCBI Taxonomy" id="1232681"/>
    <lineage>
        <taxon>Bacteria</taxon>
        <taxon>Pseudomonadati</taxon>
        <taxon>Bacteroidota</taxon>
        <taxon>Cytophagia</taxon>
        <taxon>Cytophagales</taxon>
        <taxon>Cyclobacteriaceae</taxon>
    </lineage>
</organism>
<proteinExistence type="predicted"/>
<gene>
    <name evidence="1" type="ORF">ADIS_3439</name>
</gene>
<sequence length="59" mass="6810">MDQRDLGEEIYVVDFEGNTLHSYSKFGDVPDRYGVLMAPLTFVDNHHFLAYGFVGFNTY</sequence>